<dbReference type="InParanoid" id="A0A0C3EMZ5"/>
<dbReference type="HOGENOM" id="CLU_126331_2_1_1"/>
<dbReference type="InterPro" id="IPR014717">
    <property type="entry name" value="Transl_elong_EF1B/ribsomal_bS6"/>
</dbReference>
<dbReference type="FunCoup" id="A0A0C3EMZ5">
    <property type="interactions" value="122"/>
</dbReference>
<dbReference type="CDD" id="cd15465">
    <property type="entry name" value="bS6_mito"/>
    <property type="match status" value="1"/>
</dbReference>
<evidence type="ECO:0000313" key="2">
    <source>
        <dbReference type="EMBL" id="KIM69206.1"/>
    </source>
</evidence>
<dbReference type="AlphaFoldDB" id="A0A0C3EMZ5"/>
<dbReference type="PANTHER" id="PTHR21011:SF1">
    <property type="entry name" value="SMALL RIBOSOMAL SUBUNIT PROTEIN BS6M"/>
    <property type="match status" value="1"/>
</dbReference>
<dbReference type="Proteomes" id="UP000053989">
    <property type="component" value="Unassembled WGS sequence"/>
</dbReference>
<dbReference type="STRING" id="1036808.A0A0C3EMZ5"/>
<evidence type="ECO:0000313" key="3">
    <source>
        <dbReference type="Proteomes" id="UP000053989"/>
    </source>
</evidence>
<accession>A0A0C3EMZ5</accession>
<dbReference type="GO" id="GO:0006412">
    <property type="term" value="P:translation"/>
    <property type="evidence" value="ECO:0007669"/>
    <property type="project" value="InterPro"/>
</dbReference>
<gene>
    <name evidence="2" type="ORF">SCLCIDRAFT_1208632</name>
</gene>
<dbReference type="Pfam" id="PF01250">
    <property type="entry name" value="Ribosomal_S6"/>
    <property type="match status" value="1"/>
</dbReference>
<evidence type="ECO:0008006" key="4">
    <source>
        <dbReference type="Google" id="ProtNLM"/>
    </source>
</evidence>
<proteinExistence type="inferred from homology"/>
<dbReference type="OrthoDB" id="10259681at2759"/>
<protein>
    <recommendedName>
        <fullName evidence="4">Ribosomal protein S6</fullName>
    </recommendedName>
</protein>
<sequence>MPFYQMLCTTSHFRQYKHIKDLVTMSAKHIMDQGGVVRNIEFWGTQTVPQKMRRHKQVFTIADYWSMHFDASPRALHSLTALVRRDPRVIRWTMLKQGDKVEDVVYPREKTVMRPDYLKPLKDPSTSWAGLGP</sequence>
<dbReference type="PANTHER" id="PTHR21011">
    <property type="entry name" value="MITOCHONDRIAL 28S RIBOSOMAL PROTEIN S6"/>
    <property type="match status" value="1"/>
</dbReference>
<keyword evidence="3" id="KW-1185">Reference proteome</keyword>
<reference evidence="2 3" key="1">
    <citation type="submission" date="2014-04" db="EMBL/GenBank/DDBJ databases">
        <authorList>
            <consortium name="DOE Joint Genome Institute"/>
            <person name="Kuo A."/>
            <person name="Kohler A."/>
            <person name="Nagy L.G."/>
            <person name="Floudas D."/>
            <person name="Copeland A."/>
            <person name="Barry K.W."/>
            <person name="Cichocki N."/>
            <person name="Veneault-Fourrey C."/>
            <person name="LaButti K."/>
            <person name="Lindquist E.A."/>
            <person name="Lipzen A."/>
            <person name="Lundell T."/>
            <person name="Morin E."/>
            <person name="Murat C."/>
            <person name="Sun H."/>
            <person name="Tunlid A."/>
            <person name="Henrissat B."/>
            <person name="Grigoriev I.V."/>
            <person name="Hibbett D.S."/>
            <person name="Martin F."/>
            <person name="Nordberg H.P."/>
            <person name="Cantor M.N."/>
            <person name="Hua S.X."/>
        </authorList>
    </citation>
    <scope>NUCLEOTIDE SEQUENCE [LARGE SCALE GENOMIC DNA]</scope>
    <source>
        <strain evidence="2 3">Foug A</strain>
    </source>
</reference>
<dbReference type="Gene3D" id="3.30.70.60">
    <property type="match status" value="1"/>
</dbReference>
<name>A0A0C3EMZ5_9AGAM</name>
<dbReference type="EMBL" id="KN822007">
    <property type="protein sequence ID" value="KIM69206.1"/>
    <property type="molecule type" value="Genomic_DNA"/>
</dbReference>
<dbReference type="GO" id="GO:0070181">
    <property type="term" value="F:small ribosomal subunit rRNA binding"/>
    <property type="evidence" value="ECO:0007669"/>
    <property type="project" value="TreeGrafter"/>
</dbReference>
<organism evidence="2 3">
    <name type="scientific">Scleroderma citrinum Foug A</name>
    <dbReference type="NCBI Taxonomy" id="1036808"/>
    <lineage>
        <taxon>Eukaryota</taxon>
        <taxon>Fungi</taxon>
        <taxon>Dikarya</taxon>
        <taxon>Basidiomycota</taxon>
        <taxon>Agaricomycotina</taxon>
        <taxon>Agaricomycetes</taxon>
        <taxon>Agaricomycetidae</taxon>
        <taxon>Boletales</taxon>
        <taxon>Sclerodermatineae</taxon>
        <taxon>Sclerodermataceae</taxon>
        <taxon>Scleroderma</taxon>
    </lineage>
</organism>
<dbReference type="GO" id="GO:0005763">
    <property type="term" value="C:mitochondrial small ribosomal subunit"/>
    <property type="evidence" value="ECO:0007669"/>
    <property type="project" value="TreeGrafter"/>
</dbReference>
<evidence type="ECO:0000256" key="1">
    <source>
        <dbReference type="ARBA" id="ARBA00009512"/>
    </source>
</evidence>
<dbReference type="SUPFAM" id="SSF54995">
    <property type="entry name" value="Ribosomal protein S6"/>
    <property type="match status" value="1"/>
</dbReference>
<dbReference type="InterPro" id="IPR035980">
    <property type="entry name" value="Ribosomal_bS6_sf"/>
</dbReference>
<comment type="similarity">
    <text evidence="1">Belongs to the bacterial ribosomal protein bS6 family.</text>
</comment>
<dbReference type="InterPro" id="IPR000529">
    <property type="entry name" value="Ribosomal_bS6"/>
</dbReference>
<reference evidence="3" key="2">
    <citation type="submission" date="2015-01" db="EMBL/GenBank/DDBJ databases">
        <title>Evolutionary Origins and Diversification of the Mycorrhizal Mutualists.</title>
        <authorList>
            <consortium name="DOE Joint Genome Institute"/>
            <consortium name="Mycorrhizal Genomics Consortium"/>
            <person name="Kohler A."/>
            <person name="Kuo A."/>
            <person name="Nagy L.G."/>
            <person name="Floudas D."/>
            <person name="Copeland A."/>
            <person name="Barry K.W."/>
            <person name="Cichocki N."/>
            <person name="Veneault-Fourrey C."/>
            <person name="LaButti K."/>
            <person name="Lindquist E.A."/>
            <person name="Lipzen A."/>
            <person name="Lundell T."/>
            <person name="Morin E."/>
            <person name="Murat C."/>
            <person name="Riley R."/>
            <person name="Ohm R."/>
            <person name="Sun H."/>
            <person name="Tunlid A."/>
            <person name="Henrissat B."/>
            <person name="Grigoriev I.V."/>
            <person name="Hibbett D.S."/>
            <person name="Martin F."/>
        </authorList>
    </citation>
    <scope>NUCLEOTIDE SEQUENCE [LARGE SCALE GENOMIC DNA]</scope>
    <source>
        <strain evidence="3">Foug A</strain>
    </source>
</reference>
<dbReference type="GO" id="GO:0003735">
    <property type="term" value="F:structural constituent of ribosome"/>
    <property type="evidence" value="ECO:0007669"/>
    <property type="project" value="InterPro"/>
</dbReference>